<organism evidence="1 2">
    <name type="scientific">Acetobacter tropicalis</name>
    <dbReference type="NCBI Taxonomy" id="104102"/>
    <lineage>
        <taxon>Bacteria</taxon>
        <taxon>Pseudomonadati</taxon>
        <taxon>Pseudomonadota</taxon>
        <taxon>Alphaproteobacteria</taxon>
        <taxon>Acetobacterales</taxon>
        <taxon>Acetobacteraceae</taxon>
        <taxon>Acetobacter</taxon>
    </lineage>
</organism>
<sequence length="159" mass="17651">MGFHVVSEDPILKAVNQIHADKIRPALLKYNECITAIRAAGANTDACALEEIAALEEIERQAKHARELLRTELALRMQADGVTGFHSENWQAMLRQPTQDVRVTDEKALKSARPELWEPQPDKLNRTELKKLAKKEEIPGVVLSNGGAPVLVVSARKDV</sequence>
<gene>
    <name evidence="1" type="ORF">CIW82_13575</name>
</gene>
<dbReference type="KEGG" id="ato:CIW82_13575"/>
<dbReference type="Proteomes" id="UP000220394">
    <property type="component" value="Chromosome"/>
</dbReference>
<reference evidence="1 2" key="1">
    <citation type="submission" date="2017-08" db="EMBL/GenBank/DDBJ databases">
        <title>Complete Genome Sequence of Acetobacter tropicalis Oregon-R-modENCODE STRAIN BDGP1, an acetic acid bacterium isolated from Drosophila melanogaster gut.</title>
        <authorList>
            <person name="Wan K.H."/>
            <person name="Yu C."/>
            <person name="Park S."/>
            <person name="Hammonds A.S."/>
            <person name="Booth B.W."/>
            <person name="Celniker S.E."/>
        </authorList>
    </citation>
    <scope>NUCLEOTIDE SEQUENCE [LARGE SCALE GENOMIC DNA]</scope>
    <source>
        <strain evidence="1 2">BDGP1</strain>
    </source>
</reference>
<evidence type="ECO:0000313" key="1">
    <source>
        <dbReference type="EMBL" id="ATJ91571.1"/>
    </source>
</evidence>
<protein>
    <submittedName>
        <fullName evidence="1">Uncharacterized protein</fullName>
    </submittedName>
</protein>
<proteinExistence type="predicted"/>
<evidence type="ECO:0000313" key="2">
    <source>
        <dbReference type="Proteomes" id="UP000220394"/>
    </source>
</evidence>
<name>A0A291PJJ9_9PROT</name>
<dbReference type="InterPro" id="IPR008840">
    <property type="entry name" value="Sipho_Gp157"/>
</dbReference>
<dbReference type="Pfam" id="PF05565">
    <property type="entry name" value="Sipho_Gp157"/>
    <property type="match status" value="1"/>
</dbReference>
<dbReference type="EMBL" id="CP022699">
    <property type="protein sequence ID" value="ATJ91571.1"/>
    <property type="molecule type" value="Genomic_DNA"/>
</dbReference>
<dbReference type="AlphaFoldDB" id="A0A291PJJ9"/>
<accession>A0A291PJJ9</accession>